<evidence type="ECO:0000256" key="3">
    <source>
        <dbReference type="SAM" id="SignalP"/>
    </source>
</evidence>
<dbReference type="PRINTS" id="PR00080">
    <property type="entry name" value="SDRFAMILY"/>
</dbReference>
<dbReference type="InterPro" id="IPR002347">
    <property type="entry name" value="SDR_fam"/>
</dbReference>
<dbReference type="SUPFAM" id="SSF51735">
    <property type="entry name" value="NAD(P)-binding Rossmann-fold domains"/>
    <property type="match status" value="1"/>
</dbReference>
<reference evidence="4" key="1">
    <citation type="submission" date="2021-01" db="EMBL/GenBank/DDBJ databases">
        <authorList>
            <person name="Corre E."/>
            <person name="Pelletier E."/>
            <person name="Niang G."/>
            <person name="Scheremetjew M."/>
            <person name="Finn R."/>
            <person name="Kale V."/>
            <person name="Holt S."/>
            <person name="Cochrane G."/>
            <person name="Meng A."/>
            <person name="Brown T."/>
            <person name="Cohen L."/>
        </authorList>
    </citation>
    <scope>NUCLEOTIDE SEQUENCE</scope>
    <source>
        <strain evidence="4">CCMP1510</strain>
    </source>
</reference>
<dbReference type="GO" id="GO:0016491">
    <property type="term" value="F:oxidoreductase activity"/>
    <property type="evidence" value="ECO:0007669"/>
    <property type="project" value="UniProtKB-KW"/>
</dbReference>
<gene>
    <name evidence="4" type="ORF">ALAG00032_LOCUS12576</name>
</gene>
<feature type="signal peptide" evidence="3">
    <location>
        <begin position="1"/>
        <end position="16"/>
    </location>
</feature>
<keyword evidence="3" id="KW-0732">Signal</keyword>
<dbReference type="EMBL" id="HBIJ01019186">
    <property type="protein sequence ID" value="CAE0371794.1"/>
    <property type="molecule type" value="Transcribed_RNA"/>
</dbReference>
<name>A0A7S3K3T7_9STRA</name>
<evidence type="ECO:0000256" key="1">
    <source>
        <dbReference type="ARBA" id="ARBA00023002"/>
    </source>
</evidence>
<protein>
    <submittedName>
        <fullName evidence="4">Uncharacterized protein</fullName>
    </submittedName>
</protein>
<comment type="similarity">
    <text evidence="2">Belongs to the short-chain dehydrogenases/reductases (SDR) family.</text>
</comment>
<proteinExistence type="inferred from homology"/>
<accession>A0A7S3K3T7</accession>
<dbReference type="AlphaFoldDB" id="A0A7S3K3T7"/>
<sequence length="369" mass="39300">MVIMLFQVWCMYMVHAMAPPSQNLNRKQFLGGVTASSLVVKPIVAAAEQKPDVFEVAPGSLDGQTVMITGANSGLGLESAARLAAGGATIIATARSEEKAQFAIDTVKSRVSGADIRGVVLDLASLDSIRSVPKSISNTNIDILMNNAGVMALPDERRTQDGFERQIGINFLGHFALTAILMPQLAKKARIINVSSAAHIGAKKNDIEQAIVNNMFAPSKYSQWGNYCTSKAMNILFSKELQRRFDQAGRLGSIVSLHPGVVATDLGRYLIGGSDAAGSASLDLTQKQQAQPLLQFLSYLGVLPVEKGANTQVFLAAAADSETRDLGANGGLYFDKMQVAQSSQLTQDTDLAYRVFAAGERATGVSFLV</sequence>
<organism evidence="4">
    <name type="scientific">Aureoumbra lagunensis</name>
    <dbReference type="NCBI Taxonomy" id="44058"/>
    <lineage>
        <taxon>Eukaryota</taxon>
        <taxon>Sar</taxon>
        <taxon>Stramenopiles</taxon>
        <taxon>Ochrophyta</taxon>
        <taxon>Pelagophyceae</taxon>
        <taxon>Pelagomonadales</taxon>
        <taxon>Aureoumbra</taxon>
    </lineage>
</organism>
<evidence type="ECO:0000256" key="2">
    <source>
        <dbReference type="RuleBase" id="RU000363"/>
    </source>
</evidence>
<dbReference type="PANTHER" id="PTHR43157">
    <property type="entry name" value="PHOSPHATIDYLINOSITOL-GLYCAN BIOSYNTHESIS CLASS F PROTEIN-RELATED"/>
    <property type="match status" value="1"/>
</dbReference>
<evidence type="ECO:0000313" key="4">
    <source>
        <dbReference type="EMBL" id="CAE0371794.1"/>
    </source>
</evidence>
<dbReference type="InterPro" id="IPR036291">
    <property type="entry name" value="NAD(P)-bd_dom_sf"/>
</dbReference>
<dbReference type="Pfam" id="PF00106">
    <property type="entry name" value="adh_short"/>
    <property type="match status" value="1"/>
</dbReference>
<dbReference type="PANTHER" id="PTHR43157:SF31">
    <property type="entry name" value="PHOSPHATIDYLINOSITOL-GLYCAN BIOSYNTHESIS CLASS F PROTEIN"/>
    <property type="match status" value="1"/>
</dbReference>
<dbReference type="PRINTS" id="PR00081">
    <property type="entry name" value="GDHRDH"/>
</dbReference>
<dbReference type="Gene3D" id="3.40.50.720">
    <property type="entry name" value="NAD(P)-binding Rossmann-like Domain"/>
    <property type="match status" value="1"/>
</dbReference>
<feature type="chain" id="PRO_5031168831" evidence="3">
    <location>
        <begin position="17"/>
        <end position="369"/>
    </location>
</feature>
<keyword evidence="1" id="KW-0560">Oxidoreductase</keyword>